<reference evidence="1 2" key="1">
    <citation type="journal article" date="2016" name="Int. J. Syst. Evol. Microbiol.">
        <title>Streptococcuspantholopis sp. nov., isolated from faeces of the Tibetan antelope (Pantholops hodgsonii).</title>
        <authorList>
            <person name="Bai X."/>
            <person name="Xiong Y."/>
            <person name="Lu S."/>
            <person name="Jin D."/>
            <person name="Lai X."/>
            <person name="Yang J."/>
            <person name="Niu L."/>
            <person name="Hu S."/>
            <person name="Meng X."/>
            <person name="Pu J."/>
            <person name="Ye C."/>
            <person name="Xu J."/>
        </authorList>
    </citation>
    <scope>NUCLEOTIDE SEQUENCE [LARGE SCALE GENOMIC DNA]</scope>
    <source>
        <strain evidence="1 2">TA 26</strain>
    </source>
</reference>
<protein>
    <submittedName>
        <fullName evidence="1">DNA polymerase III subunit delta</fullName>
    </submittedName>
</protein>
<dbReference type="InterPro" id="IPR027417">
    <property type="entry name" value="P-loop_NTPase"/>
</dbReference>
<dbReference type="OrthoDB" id="9810148at2"/>
<dbReference type="InterPro" id="IPR050238">
    <property type="entry name" value="DNA_Rep/Repair_Clamp_Loader"/>
</dbReference>
<dbReference type="SUPFAM" id="SSF52540">
    <property type="entry name" value="P-loop containing nucleoside triphosphate hydrolases"/>
    <property type="match status" value="1"/>
</dbReference>
<dbReference type="KEGG" id="spat:A0O21_01805"/>
<dbReference type="STRING" id="1811193.A0O21_01805"/>
<dbReference type="Pfam" id="PF13177">
    <property type="entry name" value="DNA_pol3_delta2"/>
    <property type="match status" value="1"/>
</dbReference>
<sequence length="291" mass="33383">MDLKQLQPKLFAEFKQILRAERLNHAYLFSGTFASFPMALFLAKSRFCERLQNGLPCGNCRSCRLIEAGEFADVRVIEPIGQIIKTDTVKELLRNFSRSGFEGKAQVFIIKECEKLHINAANSLLKFIEEPQSSAYMFLLTADESKVLPTIKSRTQIFQFPKNEAYLLKQAEQAGLLKSQARLSAQLAHSPEELDELLSNKKNLELEQACRRFTASLQKNQDLAYLETARLVQYAAEKNEQALIFQLLTILLAEEIKEKQNRRLLQLLLQARLMWQSNVSFQNALEYMVIS</sequence>
<proteinExistence type="predicted"/>
<dbReference type="GO" id="GO:0006261">
    <property type="term" value="P:DNA-templated DNA replication"/>
    <property type="evidence" value="ECO:0007669"/>
    <property type="project" value="TreeGrafter"/>
</dbReference>
<name>A0A172Q5X9_9STRE</name>
<gene>
    <name evidence="1" type="ORF">A0O21_01805</name>
</gene>
<dbReference type="NCBIfam" id="NF005581">
    <property type="entry name" value="PRK07276.1"/>
    <property type="match status" value="1"/>
</dbReference>
<dbReference type="RefSeq" id="WP_067060455.1">
    <property type="nucleotide sequence ID" value="NZ_CP014699.1"/>
</dbReference>
<keyword evidence="2" id="KW-1185">Reference proteome</keyword>
<dbReference type="Proteomes" id="UP000077317">
    <property type="component" value="Chromosome"/>
</dbReference>
<dbReference type="EMBL" id="CP014699">
    <property type="protein sequence ID" value="AND78848.1"/>
    <property type="molecule type" value="Genomic_DNA"/>
</dbReference>
<dbReference type="PANTHER" id="PTHR11669:SF8">
    <property type="entry name" value="DNA POLYMERASE III SUBUNIT DELTA"/>
    <property type="match status" value="1"/>
</dbReference>
<dbReference type="AlphaFoldDB" id="A0A172Q5X9"/>
<dbReference type="PANTHER" id="PTHR11669">
    <property type="entry name" value="REPLICATION FACTOR C / DNA POLYMERASE III GAMMA-TAU SUBUNIT"/>
    <property type="match status" value="1"/>
</dbReference>
<accession>A0A172Q5X9</accession>
<evidence type="ECO:0000313" key="1">
    <source>
        <dbReference type="EMBL" id="AND78848.1"/>
    </source>
</evidence>
<evidence type="ECO:0000313" key="2">
    <source>
        <dbReference type="Proteomes" id="UP000077317"/>
    </source>
</evidence>
<reference evidence="2" key="2">
    <citation type="submission" date="2016-03" db="EMBL/GenBank/DDBJ databases">
        <title>Streptococcus antelopensis sp. nov., isolated from the feces of the Tibetan antelope (Pantholops hodgsonii) in Hoh Xil National Nature Reserve, Qinghai, China.</title>
        <authorList>
            <person name="Bai X."/>
        </authorList>
    </citation>
    <scope>NUCLEOTIDE SEQUENCE [LARGE SCALE GENOMIC DNA]</scope>
    <source>
        <strain evidence="2">TA 26</strain>
    </source>
</reference>
<dbReference type="Gene3D" id="3.40.50.300">
    <property type="entry name" value="P-loop containing nucleotide triphosphate hydrolases"/>
    <property type="match status" value="1"/>
</dbReference>
<organism evidence="1 2">
    <name type="scientific">Streptococcus pantholopis</name>
    <dbReference type="NCBI Taxonomy" id="1811193"/>
    <lineage>
        <taxon>Bacteria</taxon>
        <taxon>Bacillati</taxon>
        <taxon>Bacillota</taxon>
        <taxon>Bacilli</taxon>
        <taxon>Lactobacillales</taxon>
        <taxon>Streptococcaceae</taxon>
        <taxon>Streptococcus</taxon>
    </lineage>
</organism>